<dbReference type="InterPro" id="IPR027417">
    <property type="entry name" value="P-loop_NTPase"/>
</dbReference>
<dbReference type="PRINTS" id="PR00440">
    <property type="entry name" value="GPROTEINA12"/>
</dbReference>
<dbReference type="AlphaFoldDB" id="A0A8S3ZY22"/>
<organism evidence="9 10">
    <name type="scientific">Candidula unifasciata</name>
    <dbReference type="NCBI Taxonomy" id="100452"/>
    <lineage>
        <taxon>Eukaryota</taxon>
        <taxon>Metazoa</taxon>
        <taxon>Spiralia</taxon>
        <taxon>Lophotrochozoa</taxon>
        <taxon>Mollusca</taxon>
        <taxon>Gastropoda</taxon>
        <taxon>Heterobranchia</taxon>
        <taxon>Euthyneura</taxon>
        <taxon>Panpulmonata</taxon>
        <taxon>Eupulmonata</taxon>
        <taxon>Stylommatophora</taxon>
        <taxon>Helicina</taxon>
        <taxon>Helicoidea</taxon>
        <taxon>Geomitridae</taxon>
        <taxon>Candidula</taxon>
    </lineage>
</organism>
<name>A0A8S3ZY22_9EUPU</name>
<dbReference type="GO" id="GO:0005525">
    <property type="term" value="F:GTP binding"/>
    <property type="evidence" value="ECO:0007669"/>
    <property type="project" value="UniProtKB-KW"/>
</dbReference>
<sequence length="171" mass="19989">MAETVVSCCINEHEKRQRNRSREIDRKLNKDRLTFRRTVRVLLLGAGESGKSTFLKQMRIIHGQDFDEEQVREYRTIIYSNILKGMRVLIDARQKLSIPWGDESITKDASKVFDFNGGSKLDHTAFCDFVDPLKRLWKDKGIITAFDRRREFQLGDSLKYFLDNIDRIGTA</sequence>
<evidence type="ECO:0000256" key="7">
    <source>
        <dbReference type="PIRSR" id="PIRSR601019-1"/>
    </source>
</evidence>
<dbReference type="GO" id="GO:0031683">
    <property type="term" value="F:G-protein beta/gamma-subunit complex binding"/>
    <property type="evidence" value="ECO:0007669"/>
    <property type="project" value="InterPro"/>
</dbReference>
<keyword evidence="4 8" id="KW-0460">Magnesium</keyword>
<keyword evidence="3 7" id="KW-0547">Nucleotide-binding</keyword>
<dbReference type="GO" id="GO:0001664">
    <property type="term" value="F:G protein-coupled receptor binding"/>
    <property type="evidence" value="ECO:0007669"/>
    <property type="project" value="InterPro"/>
</dbReference>
<evidence type="ECO:0000256" key="5">
    <source>
        <dbReference type="ARBA" id="ARBA00023134"/>
    </source>
</evidence>
<keyword evidence="6" id="KW-0807">Transducer</keyword>
<dbReference type="Pfam" id="PF00503">
    <property type="entry name" value="G-alpha"/>
    <property type="match status" value="1"/>
</dbReference>
<dbReference type="GO" id="GO:0007266">
    <property type="term" value="P:Rho protein signal transduction"/>
    <property type="evidence" value="ECO:0007669"/>
    <property type="project" value="InterPro"/>
</dbReference>
<evidence type="ECO:0000256" key="1">
    <source>
        <dbReference type="ARBA" id="ARBA00011356"/>
    </source>
</evidence>
<dbReference type="SMART" id="SM00275">
    <property type="entry name" value="G_alpha"/>
    <property type="match status" value="1"/>
</dbReference>
<dbReference type="GO" id="GO:0003924">
    <property type="term" value="F:GTPase activity"/>
    <property type="evidence" value="ECO:0007669"/>
    <property type="project" value="InterPro"/>
</dbReference>
<protein>
    <recommendedName>
        <fullName evidence="11">G protein alpha subunit</fullName>
    </recommendedName>
</protein>
<keyword evidence="10" id="KW-1185">Reference proteome</keyword>
<evidence type="ECO:0000313" key="10">
    <source>
        <dbReference type="Proteomes" id="UP000678393"/>
    </source>
</evidence>
<gene>
    <name evidence="9" type="ORF">CUNI_LOCUS18500</name>
</gene>
<dbReference type="PROSITE" id="PS51882">
    <property type="entry name" value="G_ALPHA"/>
    <property type="match status" value="1"/>
</dbReference>
<proteinExistence type="predicted"/>
<evidence type="ECO:0008006" key="11">
    <source>
        <dbReference type="Google" id="ProtNLM"/>
    </source>
</evidence>
<dbReference type="FunFam" id="3.40.50.300:FF:000692">
    <property type="entry name" value="Guanine nucleotide-binding protein subunit alpha"/>
    <property type="match status" value="1"/>
</dbReference>
<dbReference type="PANTHER" id="PTHR10218:SF360">
    <property type="entry name" value="GUANINE NUCLEOTIDE-BINDING PROTEIN SUBUNIT ALPHA HOMOLOG"/>
    <property type="match status" value="1"/>
</dbReference>
<keyword evidence="2 8" id="KW-0479">Metal-binding</keyword>
<evidence type="ECO:0000256" key="3">
    <source>
        <dbReference type="ARBA" id="ARBA00022741"/>
    </source>
</evidence>
<dbReference type="GO" id="GO:0005737">
    <property type="term" value="C:cytoplasm"/>
    <property type="evidence" value="ECO:0007669"/>
    <property type="project" value="TreeGrafter"/>
</dbReference>
<evidence type="ECO:0000256" key="4">
    <source>
        <dbReference type="ARBA" id="ARBA00022842"/>
    </source>
</evidence>
<dbReference type="Gene3D" id="1.10.400.10">
    <property type="entry name" value="GI Alpha 1, domain 2-like"/>
    <property type="match status" value="1"/>
</dbReference>
<dbReference type="Proteomes" id="UP000678393">
    <property type="component" value="Unassembled WGS sequence"/>
</dbReference>
<dbReference type="InterPro" id="IPR011025">
    <property type="entry name" value="GproteinA_insert"/>
</dbReference>
<evidence type="ECO:0000313" key="9">
    <source>
        <dbReference type="EMBL" id="CAG5132942.1"/>
    </source>
</evidence>
<dbReference type="EMBL" id="CAJHNH020005779">
    <property type="protein sequence ID" value="CAG5132942.1"/>
    <property type="molecule type" value="Genomic_DNA"/>
</dbReference>
<reference evidence="9" key="1">
    <citation type="submission" date="2021-04" db="EMBL/GenBank/DDBJ databases">
        <authorList>
            <consortium name="Molecular Ecology Group"/>
        </authorList>
    </citation>
    <scope>NUCLEOTIDE SEQUENCE</scope>
</reference>
<dbReference type="InterPro" id="IPR001019">
    <property type="entry name" value="Gprotein_alpha_su"/>
</dbReference>
<evidence type="ECO:0000256" key="2">
    <source>
        <dbReference type="ARBA" id="ARBA00022723"/>
    </source>
</evidence>
<feature type="binding site" evidence="8">
    <location>
        <position position="52"/>
    </location>
    <ligand>
        <name>Mg(2+)</name>
        <dbReference type="ChEBI" id="CHEBI:18420"/>
    </ligand>
</feature>
<accession>A0A8S3ZY22</accession>
<feature type="binding site" evidence="7">
    <location>
        <begin position="48"/>
        <end position="53"/>
    </location>
    <ligand>
        <name>GTP</name>
        <dbReference type="ChEBI" id="CHEBI:37565"/>
    </ligand>
</feature>
<dbReference type="PANTHER" id="PTHR10218">
    <property type="entry name" value="GTP-BINDING PROTEIN ALPHA SUBUNIT"/>
    <property type="match status" value="1"/>
</dbReference>
<keyword evidence="5 7" id="KW-0342">GTP-binding</keyword>
<evidence type="ECO:0000256" key="6">
    <source>
        <dbReference type="ARBA" id="ARBA00023224"/>
    </source>
</evidence>
<dbReference type="InterPro" id="IPR000469">
    <property type="entry name" value="Gprotein_alpha_12/13"/>
</dbReference>
<evidence type="ECO:0000256" key="8">
    <source>
        <dbReference type="PIRSR" id="PIRSR601019-2"/>
    </source>
</evidence>
<feature type="non-terminal residue" evidence="9">
    <location>
        <position position="1"/>
    </location>
</feature>
<dbReference type="SUPFAM" id="SSF52540">
    <property type="entry name" value="P-loop containing nucleoside triphosphate hydrolases"/>
    <property type="match status" value="1"/>
</dbReference>
<dbReference type="OrthoDB" id="5817230at2759"/>
<feature type="binding site" evidence="7">
    <location>
        <begin position="156"/>
        <end position="157"/>
    </location>
    <ligand>
        <name>GTP</name>
        <dbReference type="ChEBI" id="CHEBI:37565"/>
    </ligand>
</feature>
<dbReference type="GO" id="GO:0005834">
    <property type="term" value="C:heterotrimeric G-protein complex"/>
    <property type="evidence" value="ECO:0007669"/>
    <property type="project" value="TreeGrafter"/>
</dbReference>
<comment type="subunit">
    <text evidence="1">G proteins are composed of 3 units; alpha, beta and gamma. The alpha chain contains the guanine nucleotide binding site.</text>
</comment>
<dbReference type="SUPFAM" id="SSF47895">
    <property type="entry name" value="Transducin (alpha subunit), insertion domain"/>
    <property type="match status" value="1"/>
</dbReference>
<dbReference type="GO" id="GO:0007188">
    <property type="term" value="P:adenylate cyclase-modulating G protein-coupled receptor signaling pathway"/>
    <property type="evidence" value="ECO:0007669"/>
    <property type="project" value="TreeGrafter"/>
</dbReference>
<dbReference type="GO" id="GO:0046872">
    <property type="term" value="F:metal ion binding"/>
    <property type="evidence" value="ECO:0007669"/>
    <property type="project" value="UniProtKB-KW"/>
</dbReference>
<comment type="caution">
    <text evidence="9">The sequence shown here is derived from an EMBL/GenBank/DDBJ whole genome shotgun (WGS) entry which is preliminary data.</text>
</comment>